<protein>
    <submittedName>
        <fullName evidence="2">Uncharacterized protein</fullName>
    </submittedName>
</protein>
<feature type="compositionally biased region" description="Low complexity" evidence="1">
    <location>
        <begin position="653"/>
        <end position="673"/>
    </location>
</feature>
<comment type="caution">
    <text evidence="2">The sequence shown here is derived from an EMBL/GenBank/DDBJ whole genome shotgun (WGS) entry which is preliminary data.</text>
</comment>
<feature type="region of interest" description="Disordered" evidence="1">
    <location>
        <begin position="595"/>
        <end position="635"/>
    </location>
</feature>
<feature type="region of interest" description="Disordered" evidence="1">
    <location>
        <begin position="652"/>
        <end position="682"/>
    </location>
</feature>
<feature type="compositionally biased region" description="Polar residues" evidence="1">
    <location>
        <begin position="394"/>
        <end position="412"/>
    </location>
</feature>
<dbReference type="AlphaFoldDB" id="A0AAV2GZ71"/>
<proteinExistence type="predicted"/>
<evidence type="ECO:0000313" key="3">
    <source>
        <dbReference type="Proteomes" id="UP001497497"/>
    </source>
</evidence>
<evidence type="ECO:0000313" key="2">
    <source>
        <dbReference type="EMBL" id="CAL1526450.1"/>
    </source>
</evidence>
<accession>A0AAV2GZ71</accession>
<feature type="compositionally biased region" description="Polar residues" evidence="1">
    <location>
        <begin position="595"/>
        <end position="630"/>
    </location>
</feature>
<feature type="compositionally biased region" description="Polar residues" evidence="1">
    <location>
        <begin position="700"/>
        <end position="713"/>
    </location>
</feature>
<organism evidence="2 3">
    <name type="scientific">Lymnaea stagnalis</name>
    <name type="common">Great pond snail</name>
    <name type="synonym">Helix stagnalis</name>
    <dbReference type="NCBI Taxonomy" id="6523"/>
    <lineage>
        <taxon>Eukaryota</taxon>
        <taxon>Metazoa</taxon>
        <taxon>Spiralia</taxon>
        <taxon>Lophotrochozoa</taxon>
        <taxon>Mollusca</taxon>
        <taxon>Gastropoda</taxon>
        <taxon>Heterobranchia</taxon>
        <taxon>Euthyneura</taxon>
        <taxon>Panpulmonata</taxon>
        <taxon>Hygrophila</taxon>
        <taxon>Lymnaeoidea</taxon>
        <taxon>Lymnaeidae</taxon>
        <taxon>Lymnaea</taxon>
    </lineage>
</organism>
<dbReference type="EMBL" id="CAXITT010000005">
    <property type="protein sequence ID" value="CAL1526450.1"/>
    <property type="molecule type" value="Genomic_DNA"/>
</dbReference>
<dbReference type="Proteomes" id="UP001497497">
    <property type="component" value="Unassembled WGS sequence"/>
</dbReference>
<keyword evidence="3" id="KW-1185">Reference proteome</keyword>
<feature type="region of interest" description="Disordered" evidence="1">
    <location>
        <begin position="85"/>
        <end position="105"/>
    </location>
</feature>
<feature type="compositionally biased region" description="Polar residues" evidence="1">
    <location>
        <begin position="723"/>
        <end position="738"/>
    </location>
</feature>
<feature type="region of interest" description="Disordered" evidence="1">
    <location>
        <begin position="700"/>
        <end position="739"/>
    </location>
</feature>
<feature type="compositionally biased region" description="Polar residues" evidence="1">
    <location>
        <begin position="422"/>
        <end position="435"/>
    </location>
</feature>
<sequence>MYKLTSCSSATCVVELSHQAVDLDTVSMPLIKRTLPLELFKRVKKEKKSFEDNYGRVSSKTDHHWQSGVEDVTKDHTGSNRLAHISRHHREKDNQSLGSDHTELYGKDKDLDDSADLIIVEALEDPYIIKKCPDVPMTGGLCNTIQGQVRSYLHENENYLVVEDLCRIFSDTDIYERLEKDNYILYSCTAEIGDFLNGINNNFPRLRSVQQCLIKGNDIGAHITEEDYITSNVAPIVGNGSSKRPICKQEIFDDLCSSPKQRRCDFPPLNEEQKMVSVESPGANSLSDDSDSQENSATVIFNEEEHLANDSRRVDDISLNNSSTDTIKLTIGILNDIKIRSESRANESSDLLTSKIDSHDAAFPKDIIPVTVTNYAIDGPSIANCDMPELPGVSDSQNQVNVGPSVSGSDISCSEEPMEMSDNLSDTTATAQSCDAESDQDKRPETTETETSSSQSEIDVSNDCANFKENTELFNTDKATGKDVSDELHCGTSNAKNFLLRVHGLKLRDKLLETKRNTDLSNSSAQLSSDLRSCTTSTGEACGEMTACLSMKSVLNDVTDVNSESSVLTFEKTSSVFPESFNDPNPNFNTVTECNDVSVSDNPSAVDVENNNQSPGQSVTDDTDNNNTIEHMSDVVPKADIKKVVSNNFAPASNTESETIETTNVPPASSVSAPKPPSEFSDLTLVDGFRVRVISKSEATDNSYDGSLGSHTESSGKKKHPESSTSLPAPSAVTSSFGQPPVFKINLHHDRTLDDMEIMNSSSTDPLAAPPLTPLTSEKTRKKDYAKLRRQNKALLDVVHILRKELATAKDGKEKAERICKYYEGVIHDITSTYRSGDEETPISIPDDDCKYIL</sequence>
<gene>
    <name evidence="2" type="ORF">GSLYS_00000627001</name>
</gene>
<reference evidence="2 3" key="1">
    <citation type="submission" date="2024-04" db="EMBL/GenBank/DDBJ databases">
        <authorList>
            <consortium name="Genoscope - CEA"/>
            <person name="William W."/>
        </authorList>
    </citation>
    <scope>NUCLEOTIDE SEQUENCE [LARGE SCALE GENOMIC DNA]</scope>
</reference>
<evidence type="ECO:0000256" key="1">
    <source>
        <dbReference type="SAM" id="MobiDB-lite"/>
    </source>
</evidence>
<feature type="region of interest" description="Disordered" evidence="1">
    <location>
        <begin position="387"/>
        <end position="462"/>
    </location>
</feature>
<name>A0AAV2GZ71_LYMST</name>